<feature type="domain" description="RPAP1 N-terminal" evidence="7">
    <location>
        <begin position="212"/>
        <end position="251"/>
    </location>
</feature>
<feature type="compositionally biased region" description="Basic and acidic residues" evidence="5">
    <location>
        <begin position="479"/>
        <end position="489"/>
    </location>
</feature>
<evidence type="ECO:0000256" key="3">
    <source>
        <dbReference type="ARBA" id="ARBA00023163"/>
    </source>
</evidence>
<comment type="subcellular location">
    <subcellularLocation>
        <location evidence="1">Nucleus</location>
    </subcellularLocation>
</comment>
<dbReference type="PANTHER" id="PTHR21483">
    <property type="entry name" value="RNA POLYMERASE II-ASSOCIATED PROTEIN 1"/>
    <property type="match status" value="1"/>
</dbReference>
<dbReference type="Pfam" id="PF08620">
    <property type="entry name" value="RPAP1_C"/>
    <property type="match status" value="1"/>
</dbReference>
<sequence>MSNIKRPGRGETEEDLLRFQQEFLANQKKESASLSSTSFVNVKVTESKTGDKRKSLNIIQPDEIKTEDTNVLPSKIPTFEKTRPKSRFKAGKDPLYHVPAADNADIINDKDTNVSAFLTQIVERDTKNMVITAPTQSGHAFPPVYHRQVDTVKTKPSGERISIFAQQFVKTETTQDETMEEDVTKTMDTRFKTPGIVRGSGLSVSFAEKEVKKIHEENIAKLGEMSETEILEEQKKLFESIDPKVLGFLKKGKTSSRKKEEIPMDTSSVKPSESVVKTEKQVKFTDDDMPVKREKGWMNMENIEYDKLEWIKEIPDIKTEDGVGKQARFDLDGNFIVADASIPVHKGLHHHGDEPERAGYSLEELFHLARSSNIPQRALALNLLAKILIKCKEGEYVEYIQTAILPTVLNAGIIFLLRWALDDSNESIQMAAVFSVYGLICNTTDQNSLDSIYCWYQGLVHPSLICPPPDDVTSDDNDEEKHEESDDQMARRDLVQALVSRMMLIPRLKYLLVEKSLSAPTIVQILSILTRVAYHSPSTAYEIVHFPGMLKYIFTEFLPTTWISLESEKQMFEARSYPLPEALKLMAAICKAGKNMAAILMSTYNLQDVLQRYIAVPASDLQLPESVAVNLQKQSYIVWKICLSYGLAGELYLNLYSVFMKNLQSSQKAVLNNKPCEHAVMISTLESVLHVAALPKISTSFNNQEEEMECDDSILDWSNISSVIDTVLPCLTHHLQYIGNNYQFQKIDLEMVTCLTNFMASYFYRADSQIGYNPVDTLKHIEKLCEQVLTPFWKSLGFRHILVNISEYSNILSDVLKHDEVSSSLPSYGASCLLNRTPLPILKTFTPFGFLTAYLRLISSLCRLHKGMIKLMLADIVDDKDILSYMRKICQQKPGALYCNYFTKYENIFQYQILKLCSLKESSNMSVMHHASLQLITRLQHGDEYLIHDLFSYITFSPQFLSEARSSDEGLQSMADLQLTDVKKLKSATQEEIILITSQLMESARNNLLSGSIKSVYITIFSGQEEQSSKSRGRYNNDTRKTESLLTGRIDETLLPHDWMFLPLVELYNMSAVSGSHYQDHMPAKNIRMVGSVLEWIFLLECERPEILRPVSVTLKLSRIMCTFLAGNDLFLEKSIRSYLAALLREYTKPVLLPQIDFTKTIPGLASFFDLYQSLLEQYSAVSFGDSVFGSYLLIPLQQCHSIDLRLLLWGEHHGALRALIVSVQELLLPIDRYLEPDETDTSLLQHYFTHLTSQLITPIRTPVPYLIAVHHVNRFLYFTQDSQNTSFRKNMWSWVKTIQNEKLKNHIIYYKKVNTGNEFNMELYTDLPTNRQQTVHLYLT</sequence>
<dbReference type="Pfam" id="PF25766">
    <property type="entry name" value="TPR_RPAP1"/>
    <property type="match status" value="1"/>
</dbReference>
<keyword evidence="3" id="KW-0804">Transcription</keyword>
<evidence type="ECO:0000259" key="8">
    <source>
        <dbReference type="Pfam" id="PF25766"/>
    </source>
</evidence>
<accession>A0AAN8JQV8</accession>
<dbReference type="Pfam" id="PF08621">
    <property type="entry name" value="RPAP1_N"/>
    <property type="match status" value="1"/>
</dbReference>
<dbReference type="EMBL" id="JAZGQO010000007">
    <property type="protein sequence ID" value="KAK6180921.1"/>
    <property type="molecule type" value="Genomic_DNA"/>
</dbReference>
<name>A0AAN8JQV8_PATCE</name>
<dbReference type="InterPro" id="IPR039913">
    <property type="entry name" value="RPAP1/Rba50"/>
</dbReference>
<dbReference type="InterPro" id="IPR013929">
    <property type="entry name" value="RPAP1_C"/>
</dbReference>
<feature type="domain" description="RPAP1/MINIYO-like TPR repeats" evidence="8">
    <location>
        <begin position="1060"/>
        <end position="1282"/>
    </location>
</feature>
<keyword evidence="10" id="KW-1185">Reference proteome</keyword>
<evidence type="ECO:0000256" key="1">
    <source>
        <dbReference type="ARBA" id="ARBA00004123"/>
    </source>
</evidence>
<comment type="similarity">
    <text evidence="2">Belongs to the RPAP1 family.</text>
</comment>
<evidence type="ECO:0008006" key="11">
    <source>
        <dbReference type="Google" id="ProtNLM"/>
    </source>
</evidence>
<dbReference type="GO" id="GO:0006366">
    <property type="term" value="P:transcription by RNA polymerase II"/>
    <property type="evidence" value="ECO:0007669"/>
    <property type="project" value="InterPro"/>
</dbReference>
<dbReference type="SUPFAM" id="SSF48371">
    <property type="entry name" value="ARM repeat"/>
    <property type="match status" value="1"/>
</dbReference>
<evidence type="ECO:0000313" key="9">
    <source>
        <dbReference type="EMBL" id="KAK6180921.1"/>
    </source>
</evidence>
<evidence type="ECO:0000256" key="2">
    <source>
        <dbReference type="ARBA" id="ARBA00009953"/>
    </source>
</evidence>
<dbReference type="PANTHER" id="PTHR21483:SF18">
    <property type="entry name" value="RNA POLYMERASE II-ASSOCIATED PROTEIN 1"/>
    <property type="match status" value="1"/>
</dbReference>
<comment type="caution">
    <text evidence="9">The sequence shown here is derived from an EMBL/GenBank/DDBJ whole genome shotgun (WGS) entry which is preliminary data.</text>
</comment>
<keyword evidence="4" id="KW-0539">Nucleus</keyword>
<evidence type="ECO:0000313" key="10">
    <source>
        <dbReference type="Proteomes" id="UP001347796"/>
    </source>
</evidence>
<evidence type="ECO:0000256" key="5">
    <source>
        <dbReference type="SAM" id="MobiDB-lite"/>
    </source>
</evidence>
<dbReference type="Proteomes" id="UP001347796">
    <property type="component" value="Unassembled WGS sequence"/>
</dbReference>
<protein>
    <recommendedName>
        <fullName evidence="11">RNA polymerase II-associated protein 1</fullName>
    </recommendedName>
</protein>
<evidence type="ECO:0000259" key="7">
    <source>
        <dbReference type="Pfam" id="PF08621"/>
    </source>
</evidence>
<dbReference type="InterPro" id="IPR016024">
    <property type="entry name" value="ARM-type_fold"/>
</dbReference>
<organism evidence="9 10">
    <name type="scientific">Patella caerulea</name>
    <name type="common">Rayed Mediterranean limpet</name>
    <dbReference type="NCBI Taxonomy" id="87958"/>
    <lineage>
        <taxon>Eukaryota</taxon>
        <taxon>Metazoa</taxon>
        <taxon>Spiralia</taxon>
        <taxon>Lophotrochozoa</taxon>
        <taxon>Mollusca</taxon>
        <taxon>Gastropoda</taxon>
        <taxon>Patellogastropoda</taxon>
        <taxon>Patelloidea</taxon>
        <taxon>Patellidae</taxon>
        <taxon>Patella</taxon>
    </lineage>
</organism>
<feature type="region of interest" description="Disordered" evidence="5">
    <location>
        <begin position="470"/>
        <end position="489"/>
    </location>
</feature>
<evidence type="ECO:0000256" key="4">
    <source>
        <dbReference type="ARBA" id="ARBA00023242"/>
    </source>
</evidence>
<proteinExistence type="inferred from homology"/>
<dbReference type="InterPro" id="IPR013930">
    <property type="entry name" value="RPAP1_N"/>
</dbReference>
<reference evidence="9 10" key="1">
    <citation type="submission" date="2024-01" db="EMBL/GenBank/DDBJ databases">
        <title>The genome of the rayed Mediterranean limpet Patella caerulea (Linnaeus, 1758).</title>
        <authorList>
            <person name="Anh-Thu Weber A."/>
            <person name="Halstead-Nussloch G."/>
        </authorList>
    </citation>
    <scope>NUCLEOTIDE SEQUENCE [LARGE SCALE GENOMIC DNA]</scope>
    <source>
        <strain evidence="9">AATW-2023a</strain>
        <tissue evidence="9">Whole specimen</tissue>
    </source>
</reference>
<feature type="domain" description="RPAP1 C-terminal" evidence="6">
    <location>
        <begin position="326"/>
        <end position="391"/>
    </location>
</feature>
<evidence type="ECO:0000259" key="6">
    <source>
        <dbReference type="Pfam" id="PF08620"/>
    </source>
</evidence>
<dbReference type="InterPro" id="IPR057989">
    <property type="entry name" value="TPR_RPAP1/MINIYO-like"/>
</dbReference>
<gene>
    <name evidence="9" type="ORF">SNE40_008886</name>
</gene>